<organism evidence="1">
    <name type="scientific">Rhizophora mucronata</name>
    <name type="common">Asiatic mangrove</name>
    <dbReference type="NCBI Taxonomy" id="61149"/>
    <lineage>
        <taxon>Eukaryota</taxon>
        <taxon>Viridiplantae</taxon>
        <taxon>Streptophyta</taxon>
        <taxon>Embryophyta</taxon>
        <taxon>Tracheophyta</taxon>
        <taxon>Spermatophyta</taxon>
        <taxon>Magnoliopsida</taxon>
        <taxon>eudicotyledons</taxon>
        <taxon>Gunneridae</taxon>
        <taxon>Pentapetalae</taxon>
        <taxon>rosids</taxon>
        <taxon>fabids</taxon>
        <taxon>Malpighiales</taxon>
        <taxon>Rhizophoraceae</taxon>
        <taxon>Rhizophora</taxon>
    </lineage>
</organism>
<evidence type="ECO:0000313" key="1">
    <source>
        <dbReference type="EMBL" id="MBW82956.1"/>
    </source>
</evidence>
<proteinExistence type="predicted"/>
<name>A0A2P2IP28_RHIMU</name>
<protein>
    <submittedName>
        <fullName evidence="1">Uncharacterized protein</fullName>
    </submittedName>
</protein>
<dbReference type="AlphaFoldDB" id="A0A2P2IP28"/>
<accession>A0A2P2IP28</accession>
<dbReference type="EMBL" id="GGEC01002473">
    <property type="protein sequence ID" value="MBW82956.1"/>
    <property type="molecule type" value="Transcribed_RNA"/>
</dbReference>
<reference evidence="1" key="1">
    <citation type="submission" date="2018-02" db="EMBL/GenBank/DDBJ databases">
        <title>Rhizophora mucronata_Transcriptome.</title>
        <authorList>
            <person name="Meera S.P."/>
            <person name="Sreeshan A."/>
            <person name="Augustine A."/>
        </authorList>
    </citation>
    <scope>NUCLEOTIDE SEQUENCE</scope>
    <source>
        <tissue evidence="1">Leaf</tissue>
    </source>
</reference>
<sequence length="35" mass="4165">MLDTEIRKLAAQKQWDELINSDQVRILTFNFNPDT</sequence>